<dbReference type="Proteomes" id="UP000636800">
    <property type="component" value="Unassembled WGS sequence"/>
</dbReference>
<dbReference type="OrthoDB" id="61815at2759"/>
<protein>
    <submittedName>
        <fullName evidence="2">Uncharacterized protein</fullName>
    </submittedName>
</protein>
<sequence length="52" mass="5653">MRFQIFDPSIVYDHLGEIYSALVVGSLVFCVFLYLKGHVAPSSTDSGSSGNQ</sequence>
<accession>A0A835QDG9</accession>
<keyword evidence="1" id="KW-0472">Membrane</keyword>
<keyword evidence="1" id="KW-0812">Transmembrane</keyword>
<organism evidence="2 3">
    <name type="scientific">Vanilla planifolia</name>
    <name type="common">Vanilla</name>
    <dbReference type="NCBI Taxonomy" id="51239"/>
    <lineage>
        <taxon>Eukaryota</taxon>
        <taxon>Viridiplantae</taxon>
        <taxon>Streptophyta</taxon>
        <taxon>Embryophyta</taxon>
        <taxon>Tracheophyta</taxon>
        <taxon>Spermatophyta</taxon>
        <taxon>Magnoliopsida</taxon>
        <taxon>Liliopsida</taxon>
        <taxon>Asparagales</taxon>
        <taxon>Orchidaceae</taxon>
        <taxon>Vanilloideae</taxon>
        <taxon>Vanilleae</taxon>
        <taxon>Vanilla</taxon>
    </lineage>
</organism>
<gene>
    <name evidence="2" type="ORF">HPP92_017119</name>
</gene>
<dbReference type="AlphaFoldDB" id="A0A835QDG9"/>
<keyword evidence="1" id="KW-1133">Transmembrane helix</keyword>
<comment type="caution">
    <text evidence="2">The sequence shown here is derived from an EMBL/GenBank/DDBJ whole genome shotgun (WGS) entry which is preliminary data.</text>
</comment>
<proteinExistence type="predicted"/>
<feature type="transmembrane region" description="Helical" evidence="1">
    <location>
        <begin position="18"/>
        <end position="35"/>
    </location>
</feature>
<evidence type="ECO:0000313" key="3">
    <source>
        <dbReference type="Proteomes" id="UP000636800"/>
    </source>
</evidence>
<reference evidence="2 3" key="1">
    <citation type="journal article" date="2020" name="Nat. Food">
        <title>A phased Vanilla planifolia genome enables genetic improvement of flavour and production.</title>
        <authorList>
            <person name="Hasing T."/>
            <person name="Tang H."/>
            <person name="Brym M."/>
            <person name="Khazi F."/>
            <person name="Huang T."/>
            <person name="Chambers A.H."/>
        </authorList>
    </citation>
    <scope>NUCLEOTIDE SEQUENCE [LARGE SCALE GENOMIC DNA]</scope>
    <source>
        <tissue evidence="2">Leaf</tissue>
    </source>
</reference>
<evidence type="ECO:0000313" key="2">
    <source>
        <dbReference type="EMBL" id="KAG0470419.1"/>
    </source>
</evidence>
<evidence type="ECO:0000256" key="1">
    <source>
        <dbReference type="SAM" id="Phobius"/>
    </source>
</evidence>
<dbReference type="EMBL" id="JADCNL010000008">
    <property type="protein sequence ID" value="KAG0470419.1"/>
    <property type="molecule type" value="Genomic_DNA"/>
</dbReference>
<keyword evidence="3" id="KW-1185">Reference proteome</keyword>
<name>A0A835QDG9_VANPL</name>